<sequence length="304" mass="33563">MNGMLATMNGTTHPTNNSTTNSNNSKLAGRQHCFLCDLPRWPWAMCNDYLEPVCRGCVNYEGADRQSFSITLNIFVSTISIQFFFAYFRIENVIESARQLKRVHGFPVGESVNSLSNRSAINQKESLLQTTAGRYSPAVSRGVNPVPPSTQQPIVQQQQQQVAVAAAAAAAVQMPQLPQLNQLTEALVQQQRFMTLAGRPPGQFTAEDLHTLQQLQRPLHLQNPLIQHGIPMGVFPNLVASSVASLLPQNASLAAAVAASRKREHDIDDIKPDVYGKVQRGKKFYLNLNIIIDRNLTTNLIGFT</sequence>
<protein>
    <recommendedName>
        <fullName evidence="2">Interferon regulatory factor 2-binding protein 1/2-like zinc finger domain-containing protein</fullName>
    </recommendedName>
</protein>
<dbReference type="Pfam" id="PF11261">
    <property type="entry name" value="IRF-2BP1_2"/>
    <property type="match status" value="1"/>
</dbReference>
<feature type="region of interest" description="Disordered" evidence="1">
    <location>
        <begin position="1"/>
        <end position="23"/>
    </location>
</feature>
<reference evidence="3 4" key="1">
    <citation type="submission" date="2018-11" db="EMBL/GenBank/DDBJ databases">
        <authorList>
            <consortium name="Pathogen Informatics"/>
        </authorList>
    </citation>
    <scope>NUCLEOTIDE SEQUENCE [LARGE SCALE GENOMIC DNA]</scope>
</reference>
<keyword evidence="4" id="KW-1185">Reference proteome</keyword>
<dbReference type="InterPro" id="IPR022750">
    <property type="entry name" value="IRF-2BP1_2-like_Znf"/>
</dbReference>
<proteinExistence type="predicted"/>
<dbReference type="OrthoDB" id="10065080at2759"/>
<organism evidence="3 4">
    <name type="scientific">Dracunculus medinensis</name>
    <name type="common">Guinea worm</name>
    <dbReference type="NCBI Taxonomy" id="318479"/>
    <lineage>
        <taxon>Eukaryota</taxon>
        <taxon>Metazoa</taxon>
        <taxon>Ecdysozoa</taxon>
        <taxon>Nematoda</taxon>
        <taxon>Chromadorea</taxon>
        <taxon>Rhabditida</taxon>
        <taxon>Spirurina</taxon>
        <taxon>Dracunculoidea</taxon>
        <taxon>Dracunculidae</taxon>
        <taxon>Dracunculus</taxon>
    </lineage>
</organism>
<name>A0A3P7SW00_DRAME</name>
<dbReference type="Proteomes" id="UP000274756">
    <property type="component" value="Unassembled WGS sequence"/>
</dbReference>
<feature type="domain" description="Interferon regulatory factor 2-binding protein 1/2-like zinc finger" evidence="2">
    <location>
        <begin position="30"/>
        <end position="68"/>
    </location>
</feature>
<evidence type="ECO:0000259" key="2">
    <source>
        <dbReference type="Pfam" id="PF11261"/>
    </source>
</evidence>
<evidence type="ECO:0000256" key="1">
    <source>
        <dbReference type="SAM" id="MobiDB-lite"/>
    </source>
</evidence>
<dbReference type="EMBL" id="UYYG01001150">
    <property type="protein sequence ID" value="VDN54649.1"/>
    <property type="molecule type" value="Genomic_DNA"/>
</dbReference>
<evidence type="ECO:0000313" key="3">
    <source>
        <dbReference type="EMBL" id="VDN54649.1"/>
    </source>
</evidence>
<gene>
    <name evidence="3" type="ORF">DME_LOCUS4622</name>
</gene>
<accession>A0A3P7SW00</accession>
<evidence type="ECO:0000313" key="4">
    <source>
        <dbReference type="Proteomes" id="UP000274756"/>
    </source>
</evidence>
<dbReference type="AlphaFoldDB" id="A0A3P7SW00"/>